<dbReference type="EMBL" id="DSFE01000036">
    <property type="protein sequence ID" value="HEU97476.1"/>
    <property type="molecule type" value="Genomic_DNA"/>
</dbReference>
<evidence type="ECO:0000256" key="1">
    <source>
        <dbReference type="SAM" id="Phobius"/>
    </source>
</evidence>
<protein>
    <submittedName>
        <fullName evidence="2">Uncharacterized protein</fullName>
    </submittedName>
</protein>
<feature type="transmembrane region" description="Helical" evidence="1">
    <location>
        <begin position="58"/>
        <end position="76"/>
    </location>
</feature>
<keyword evidence="1" id="KW-1133">Transmembrane helix</keyword>
<reference evidence="2" key="1">
    <citation type="journal article" date="2020" name="mSystems">
        <title>Genome- and Community-Level Interaction Insights into Carbon Utilization and Element Cycling Functions of Hydrothermarchaeota in Hydrothermal Sediment.</title>
        <authorList>
            <person name="Zhou Z."/>
            <person name="Liu Y."/>
            <person name="Xu W."/>
            <person name="Pan J."/>
            <person name="Luo Z.H."/>
            <person name="Li M."/>
        </authorList>
    </citation>
    <scope>NUCLEOTIDE SEQUENCE [LARGE SCALE GENOMIC DNA]</scope>
    <source>
        <strain evidence="2">SpSt-1259</strain>
    </source>
</reference>
<name>A0A7C2UR52_9CREN</name>
<comment type="caution">
    <text evidence="2">The sequence shown here is derived from an EMBL/GenBank/DDBJ whole genome shotgun (WGS) entry which is preliminary data.</text>
</comment>
<dbReference type="PROSITE" id="PS51257">
    <property type="entry name" value="PROKAR_LIPOPROTEIN"/>
    <property type="match status" value="1"/>
</dbReference>
<proteinExistence type="predicted"/>
<sequence length="80" mass="9275">MIGRDYIFNTLLSLFIAISCFFLAYVGESRIDAYMSVFVLDYMVLKAVIRPRRIGRDWLMIVLLLIFSFTVAFRIAEVIG</sequence>
<organism evidence="2">
    <name type="scientific">Fervidicoccus fontis</name>
    <dbReference type="NCBI Taxonomy" id="683846"/>
    <lineage>
        <taxon>Archaea</taxon>
        <taxon>Thermoproteota</taxon>
        <taxon>Thermoprotei</taxon>
        <taxon>Fervidicoccales</taxon>
        <taxon>Fervidicoccaceae</taxon>
        <taxon>Fervidicoccus</taxon>
    </lineage>
</organism>
<accession>A0A7C2UR52</accession>
<evidence type="ECO:0000313" key="2">
    <source>
        <dbReference type="EMBL" id="HEU97476.1"/>
    </source>
</evidence>
<dbReference type="Proteomes" id="UP000885664">
    <property type="component" value="Unassembled WGS sequence"/>
</dbReference>
<gene>
    <name evidence="2" type="ORF">ENO36_01285</name>
</gene>
<keyword evidence="1" id="KW-0812">Transmembrane</keyword>
<dbReference type="AlphaFoldDB" id="A0A7C2UR52"/>
<keyword evidence="1" id="KW-0472">Membrane</keyword>
<feature type="transmembrane region" description="Helical" evidence="1">
    <location>
        <begin position="7"/>
        <end position="27"/>
    </location>
</feature>